<dbReference type="GO" id="GO:0032259">
    <property type="term" value="P:methylation"/>
    <property type="evidence" value="ECO:0007669"/>
    <property type="project" value="UniProtKB-KW"/>
</dbReference>
<dbReference type="GO" id="GO:0008170">
    <property type="term" value="F:N-methyltransferase activity"/>
    <property type="evidence" value="ECO:0007669"/>
    <property type="project" value="InterPro"/>
</dbReference>
<organism evidence="10 11">
    <name type="scientific">Alistipes timonensis JC136</name>
    <dbReference type="NCBI Taxonomy" id="1033731"/>
    <lineage>
        <taxon>Bacteria</taxon>
        <taxon>Pseudomonadati</taxon>
        <taxon>Bacteroidota</taxon>
        <taxon>Bacteroidia</taxon>
        <taxon>Bacteroidales</taxon>
        <taxon>Rikenellaceae</taxon>
        <taxon>Alistipes</taxon>
    </lineage>
</organism>
<evidence type="ECO:0000256" key="3">
    <source>
        <dbReference type="ARBA" id="ARBA00022679"/>
    </source>
</evidence>
<dbReference type="EC" id="2.1.1.-" evidence="8"/>
<proteinExistence type="inferred from homology"/>
<gene>
    <name evidence="10" type="ORF">SAMN05444145_1097</name>
</gene>
<dbReference type="SUPFAM" id="SSF53335">
    <property type="entry name" value="S-adenosyl-L-methionine-dependent methyltransferases"/>
    <property type="match status" value="1"/>
</dbReference>
<evidence type="ECO:0000256" key="5">
    <source>
        <dbReference type="ARBA" id="ARBA00022747"/>
    </source>
</evidence>
<keyword evidence="2 10" id="KW-0489">Methyltransferase</keyword>
<dbReference type="InterPro" id="IPR029063">
    <property type="entry name" value="SAM-dependent_MTases_sf"/>
</dbReference>
<evidence type="ECO:0000256" key="1">
    <source>
        <dbReference type="ARBA" id="ARBA00010203"/>
    </source>
</evidence>
<keyword evidence="5" id="KW-0680">Restriction system</keyword>
<evidence type="ECO:0000256" key="6">
    <source>
        <dbReference type="ARBA" id="ARBA00023125"/>
    </source>
</evidence>
<dbReference type="InterPro" id="IPR001091">
    <property type="entry name" value="RM_Methyltransferase"/>
</dbReference>
<dbReference type="RefSeq" id="WP_010265943.1">
    <property type="nucleotide sequence ID" value="NZ_CAEG01000017.1"/>
</dbReference>
<dbReference type="InterPro" id="IPR017985">
    <property type="entry name" value="MeTrfase_CN4_CS"/>
</dbReference>
<dbReference type="AlphaFoldDB" id="A0A1H4F262"/>
<sequence length="383" mass="44955">MKFEKGTTSRARLLTNDWIKSTLPDLFDFIKLGLPEYDDRLELWRVSLNTKNSKQTIIGEIKLDKAVTKIVDWTKKDLIIKRLNKSRLDKNKDVKKAKNTSLIYPAPIPNKIILGDCIQVLDDFPPDTAQLIITSPPYYNAKPEYSEYIDYQEYLDFLRRVIVRCHNILSEGRFFVINVSPVLIKRVSRNSASKRIPIPFDIHKILDSVGFDFIDDIMWVKPEGAGWNLGRGRRFAADRQPLQYKPVPVTEYILVYRKRTDKLIDWNIRNHYNQELVKESKIVGDYDKTNLWYIHPSHNKYHPATFPDELVSRVIRYYSFEDDLVLDPFGGSGTVARVALQMKRRFLLVEKEPEYFQLMKKTLSPLFSPDLRVDFDIFENDKI</sequence>
<dbReference type="PROSITE" id="PS00093">
    <property type="entry name" value="N4_MTASE"/>
    <property type="match status" value="1"/>
</dbReference>
<evidence type="ECO:0000313" key="11">
    <source>
        <dbReference type="Proteomes" id="UP000183253"/>
    </source>
</evidence>
<evidence type="ECO:0000256" key="2">
    <source>
        <dbReference type="ARBA" id="ARBA00022603"/>
    </source>
</evidence>
<evidence type="ECO:0000256" key="7">
    <source>
        <dbReference type="ARBA" id="ARBA00049120"/>
    </source>
</evidence>
<keyword evidence="6" id="KW-0238">DNA-binding</keyword>
<evidence type="ECO:0000256" key="8">
    <source>
        <dbReference type="RuleBase" id="RU362026"/>
    </source>
</evidence>
<keyword evidence="4" id="KW-0949">S-adenosyl-L-methionine</keyword>
<dbReference type="EMBL" id="FNRI01000009">
    <property type="protein sequence ID" value="SEA91070.1"/>
    <property type="molecule type" value="Genomic_DNA"/>
</dbReference>
<dbReference type="Proteomes" id="UP000183253">
    <property type="component" value="Unassembled WGS sequence"/>
</dbReference>
<dbReference type="Gene3D" id="3.40.50.150">
    <property type="entry name" value="Vaccinia Virus protein VP39"/>
    <property type="match status" value="1"/>
</dbReference>
<dbReference type="InterPro" id="IPR002941">
    <property type="entry name" value="DNA_methylase_N4/N6"/>
</dbReference>
<evidence type="ECO:0000256" key="4">
    <source>
        <dbReference type="ARBA" id="ARBA00022691"/>
    </source>
</evidence>
<evidence type="ECO:0000313" key="10">
    <source>
        <dbReference type="EMBL" id="SEA91070.1"/>
    </source>
</evidence>
<dbReference type="PRINTS" id="PR00508">
    <property type="entry name" value="S21N4MTFRASE"/>
</dbReference>
<dbReference type="STRING" id="1033731.SAMN05444145_1097"/>
<keyword evidence="11" id="KW-1185">Reference proteome</keyword>
<comment type="similarity">
    <text evidence="1">Belongs to the N(4)/N(6)-methyltransferase family. N(4) subfamily.</text>
</comment>
<reference evidence="10 11" key="1">
    <citation type="submission" date="2016-10" db="EMBL/GenBank/DDBJ databases">
        <authorList>
            <person name="de Groot N.N."/>
        </authorList>
    </citation>
    <scope>NUCLEOTIDE SEQUENCE [LARGE SCALE GENOMIC DNA]</scope>
    <source>
        <strain evidence="10 11">DSM 25383</strain>
    </source>
</reference>
<comment type="catalytic activity">
    <reaction evidence="7">
        <text>a 2'-deoxycytidine in DNA + S-adenosyl-L-methionine = an N(4)-methyl-2'-deoxycytidine in DNA + S-adenosyl-L-homocysteine + H(+)</text>
        <dbReference type="Rhea" id="RHEA:16857"/>
        <dbReference type="Rhea" id="RHEA-COMP:11369"/>
        <dbReference type="Rhea" id="RHEA-COMP:13674"/>
        <dbReference type="ChEBI" id="CHEBI:15378"/>
        <dbReference type="ChEBI" id="CHEBI:57856"/>
        <dbReference type="ChEBI" id="CHEBI:59789"/>
        <dbReference type="ChEBI" id="CHEBI:85452"/>
        <dbReference type="ChEBI" id="CHEBI:137933"/>
        <dbReference type="EC" id="2.1.1.113"/>
    </reaction>
</comment>
<dbReference type="GO" id="GO:0015667">
    <property type="term" value="F:site-specific DNA-methyltransferase (cytosine-N4-specific) activity"/>
    <property type="evidence" value="ECO:0007669"/>
    <property type="project" value="UniProtKB-EC"/>
</dbReference>
<dbReference type="GO" id="GO:0009307">
    <property type="term" value="P:DNA restriction-modification system"/>
    <property type="evidence" value="ECO:0007669"/>
    <property type="project" value="UniProtKB-KW"/>
</dbReference>
<dbReference type="OrthoDB" id="9800801at2"/>
<dbReference type="GO" id="GO:0003677">
    <property type="term" value="F:DNA binding"/>
    <property type="evidence" value="ECO:0007669"/>
    <property type="project" value="UniProtKB-KW"/>
</dbReference>
<accession>A0A1H4F262</accession>
<name>A0A1H4F262_9BACT</name>
<keyword evidence="3" id="KW-0808">Transferase</keyword>
<feature type="domain" description="DNA methylase N-4/N-6" evidence="9">
    <location>
        <begin position="130"/>
        <end position="361"/>
    </location>
</feature>
<dbReference type="Pfam" id="PF01555">
    <property type="entry name" value="N6_N4_Mtase"/>
    <property type="match status" value="1"/>
</dbReference>
<evidence type="ECO:0000259" key="9">
    <source>
        <dbReference type="Pfam" id="PF01555"/>
    </source>
</evidence>
<protein>
    <recommendedName>
        <fullName evidence="8">Methyltransferase</fullName>
        <ecNumber evidence="8">2.1.1.-</ecNumber>
    </recommendedName>
</protein>